<evidence type="ECO:0000256" key="1">
    <source>
        <dbReference type="SAM" id="Phobius"/>
    </source>
</evidence>
<keyword evidence="1" id="KW-1133">Transmembrane helix</keyword>
<keyword evidence="3" id="KW-1185">Reference proteome</keyword>
<name>A0ABR8D2I8_9NOST</name>
<organism evidence="2 3">
    <name type="scientific">Anabaena azotica FACHB-119</name>
    <dbReference type="NCBI Taxonomy" id="947527"/>
    <lineage>
        <taxon>Bacteria</taxon>
        <taxon>Bacillati</taxon>
        <taxon>Cyanobacteriota</taxon>
        <taxon>Cyanophyceae</taxon>
        <taxon>Nostocales</taxon>
        <taxon>Nostocaceae</taxon>
        <taxon>Anabaena</taxon>
        <taxon>Anabaena azotica</taxon>
    </lineage>
</organism>
<evidence type="ECO:0000313" key="3">
    <source>
        <dbReference type="Proteomes" id="UP000661112"/>
    </source>
</evidence>
<feature type="transmembrane region" description="Helical" evidence="1">
    <location>
        <begin position="408"/>
        <end position="429"/>
    </location>
</feature>
<keyword evidence="1" id="KW-0812">Transmembrane</keyword>
<feature type="transmembrane region" description="Helical" evidence="1">
    <location>
        <begin position="6"/>
        <end position="24"/>
    </location>
</feature>
<evidence type="ECO:0000313" key="2">
    <source>
        <dbReference type="EMBL" id="MBD2499958.1"/>
    </source>
</evidence>
<accession>A0ABR8D2I8</accession>
<comment type="caution">
    <text evidence="2">The sequence shown here is derived from an EMBL/GenBank/DDBJ whole genome shotgun (WGS) entry which is preliminary data.</text>
</comment>
<proteinExistence type="predicted"/>
<keyword evidence="1" id="KW-0472">Membrane</keyword>
<dbReference type="EMBL" id="JACJSG010000005">
    <property type="protein sequence ID" value="MBD2499958.1"/>
    <property type="molecule type" value="Genomic_DNA"/>
</dbReference>
<protein>
    <submittedName>
        <fullName evidence="2">Uncharacterized protein</fullName>
    </submittedName>
</protein>
<feature type="transmembrane region" description="Helical" evidence="1">
    <location>
        <begin position="435"/>
        <end position="456"/>
    </location>
</feature>
<feature type="transmembrane region" description="Helical" evidence="1">
    <location>
        <begin position="737"/>
        <end position="755"/>
    </location>
</feature>
<sequence length="786" mass="89819">MNIPVIVDVTIGLVFIYLILSLLASEIQELIATLLQWRSKHLKNSIINLLSGDTITDQNIEAAERLTNDLYNHPLFHDMNQEARGLFAIMFRKITWFCSWVLQSLTDGQSILGNQLTSPSYIPGETFATAFIERLGIMKLLEPLVESKLKLFVNSVIEDIASIIPVAETSTQEAYDQLSDDLQNISQQFIDNHFPLITTIDKLSLRLNQFIDELKDEEQQQKLTSWKERVFGKQNELAIVNGGLNPTLQEIAELIDTTSKNYKLFKQELAIFCQNRNQEFYDELLSFLLLLKLIILVIQNPDREDLNSPEQIPSLKQEIEGSPAYRQMWNQINNGDDSSSCPQLIVPLSSIEKEIIYLIERESNSSLENQVENNLKHGRQKQLNAFKFGFSEQTKELFYSKVFRSKELWPLGFMGIVIITTLAAIFVFQEAFVQPGGVMAFLVVIIILLIVFLCLYRRNADFTYRKSKVDLSSPVEVYFSASFADDSEKLNRFIKDFQAKVKALNHTGNKNLILWELNRLGESFRQYYRDLVFKNADVDWPFIPNSMKQSFASLLKRAKTKITETGNEVNQLREEIEIWFDRSMERTSGVYKRNAKGVAIVIGFLLAVVTNANSIYIVNRLAYDKELRQTVVQSAENLINEQQEKSSVTTITQTQREQINQEIENLLDQQLALPIGWSPVVLSQQLNCPANNHPNTWKALFDECIKLKNKPKTYFVPTAIFVMIFTSGNFVSGLMFLAGWLITAMAVSMGAGFWFEMLGKLINVRNTGNRPPSSAKKTSANFEKDI</sequence>
<dbReference type="Proteomes" id="UP000661112">
    <property type="component" value="Unassembled WGS sequence"/>
</dbReference>
<gene>
    <name evidence="2" type="ORF">H6G83_04885</name>
</gene>
<reference evidence="2 3" key="1">
    <citation type="journal article" date="2020" name="ISME J.">
        <title>Comparative genomics reveals insights into cyanobacterial evolution and habitat adaptation.</title>
        <authorList>
            <person name="Chen M.Y."/>
            <person name="Teng W.K."/>
            <person name="Zhao L."/>
            <person name="Hu C.X."/>
            <person name="Zhou Y.K."/>
            <person name="Han B.P."/>
            <person name="Song L.R."/>
            <person name="Shu W.S."/>
        </authorList>
    </citation>
    <scope>NUCLEOTIDE SEQUENCE [LARGE SCALE GENOMIC DNA]</scope>
    <source>
        <strain evidence="2 3">FACHB-119</strain>
    </source>
</reference>
<dbReference type="RefSeq" id="WP_190467807.1">
    <property type="nucleotide sequence ID" value="NZ_JACJSG010000005.1"/>
</dbReference>